<evidence type="ECO:0000256" key="5">
    <source>
        <dbReference type="ARBA" id="ARBA00023277"/>
    </source>
</evidence>
<feature type="binding site" evidence="7">
    <location>
        <position position="83"/>
    </location>
    <ligand>
        <name>Mg(2+)</name>
        <dbReference type="ChEBI" id="CHEBI:18420"/>
        <label>1</label>
    </ligand>
</feature>
<dbReference type="InterPro" id="IPR028343">
    <property type="entry name" value="FBPtase"/>
</dbReference>
<evidence type="ECO:0000256" key="7">
    <source>
        <dbReference type="HAMAP-Rule" id="MF_01855"/>
    </source>
</evidence>
<evidence type="ECO:0000313" key="11">
    <source>
        <dbReference type="EMBL" id="MBV0903394.1"/>
    </source>
</evidence>
<dbReference type="GO" id="GO:0042132">
    <property type="term" value="F:fructose 1,6-bisphosphate 1-phosphatase activity"/>
    <property type="evidence" value="ECO:0007669"/>
    <property type="project" value="UniProtKB-UniRule"/>
</dbReference>
<evidence type="ECO:0000256" key="3">
    <source>
        <dbReference type="ARBA" id="ARBA00022490"/>
    </source>
</evidence>
<dbReference type="Proteomes" id="UP001166304">
    <property type="component" value="Unassembled WGS sequence"/>
</dbReference>
<organism evidence="11 12">
    <name type="scientific">Haloarcula salina</name>
    <dbReference type="NCBI Taxonomy" id="1429914"/>
    <lineage>
        <taxon>Archaea</taxon>
        <taxon>Methanobacteriati</taxon>
        <taxon>Methanobacteriota</taxon>
        <taxon>Stenosarchaea group</taxon>
        <taxon>Halobacteria</taxon>
        <taxon>Halobacteriales</taxon>
        <taxon>Haloarculaceae</taxon>
        <taxon>Haloarcula</taxon>
    </lineage>
</organism>
<keyword evidence="12" id="KW-1185">Reference proteome</keyword>
<feature type="domain" description="Fructose-1-6-bisphosphatase class I N-terminal" evidence="9">
    <location>
        <begin position="5"/>
        <end position="144"/>
    </location>
</feature>
<dbReference type="SUPFAM" id="SSF56655">
    <property type="entry name" value="Carbohydrate phosphatase"/>
    <property type="match status" value="1"/>
</dbReference>
<evidence type="ECO:0000256" key="6">
    <source>
        <dbReference type="ARBA" id="ARBA00024331"/>
    </source>
</evidence>
<proteinExistence type="inferred from homology"/>
<dbReference type="PANTHER" id="PTHR11556:SF35">
    <property type="entry name" value="SEDOHEPTULOSE-1,7-BISPHOSPHATASE, CHLOROPLASTIC"/>
    <property type="match status" value="1"/>
</dbReference>
<dbReference type="HAMAP" id="MF_01855">
    <property type="entry name" value="FBPase_class1"/>
    <property type="match status" value="1"/>
</dbReference>
<feature type="binding site" evidence="7">
    <location>
        <position position="228"/>
    </location>
    <ligand>
        <name>Mg(2+)</name>
        <dbReference type="ChEBI" id="CHEBI:18420"/>
        <label>2</label>
    </ligand>
</feature>
<dbReference type="Gene3D" id="3.30.540.10">
    <property type="entry name" value="Fructose-1,6-Bisphosphatase, subunit A, domain 1"/>
    <property type="match status" value="1"/>
</dbReference>
<comment type="pathway">
    <text evidence="6">Carbohydrate biosynthesis.</text>
</comment>
<comment type="caution">
    <text evidence="11">The sequence shown here is derived from an EMBL/GenBank/DDBJ whole genome shotgun (WGS) entry which is preliminary data.</text>
</comment>
<evidence type="ECO:0000256" key="1">
    <source>
        <dbReference type="ARBA" id="ARBA00001273"/>
    </source>
</evidence>
<dbReference type="Pfam" id="PF00316">
    <property type="entry name" value="FBPase"/>
    <property type="match status" value="1"/>
</dbReference>
<dbReference type="RefSeq" id="WP_162414126.1">
    <property type="nucleotide sequence ID" value="NZ_JAHQXE010000005.1"/>
</dbReference>
<keyword evidence="7" id="KW-0479">Metal-binding</keyword>
<dbReference type="InterPro" id="IPR044015">
    <property type="entry name" value="FBPase_C_dom"/>
</dbReference>
<dbReference type="EC" id="3.1.3.11" evidence="7"/>
<dbReference type="GO" id="GO:0006002">
    <property type="term" value="P:fructose 6-phosphate metabolic process"/>
    <property type="evidence" value="ECO:0007669"/>
    <property type="project" value="TreeGrafter"/>
</dbReference>
<keyword evidence="7" id="KW-0460">Magnesium</keyword>
<dbReference type="GO" id="GO:0000287">
    <property type="term" value="F:magnesium ion binding"/>
    <property type="evidence" value="ECO:0007669"/>
    <property type="project" value="UniProtKB-UniRule"/>
</dbReference>
<feature type="binding site" evidence="7">
    <location>
        <position position="85"/>
    </location>
    <ligand>
        <name>Mg(2+)</name>
        <dbReference type="ChEBI" id="CHEBI:18420"/>
        <label>1</label>
    </ligand>
</feature>
<comment type="similarity">
    <text evidence="2 7 8">Belongs to the FBPase class 1 family.</text>
</comment>
<dbReference type="GO" id="GO:0006000">
    <property type="term" value="P:fructose metabolic process"/>
    <property type="evidence" value="ECO:0007669"/>
    <property type="project" value="TreeGrafter"/>
</dbReference>
<feature type="binding site" evidence="7">
    <location>
        <position position="66"/>
    </location>
    <ligand>
        <name>Mg(2+)</name>
        <dbReference type="ChEBI" id="CHEBI:18420"/>
        <label>1</label>
    </ligand>
</feature>
<dbReference type="AlphaFoldDB" id="A0AA41G4B7"/>
<dbReference type="InterPro" id="IPR000146">
    <property type="entry name" value="FBPase_class-1"/>
</dbReference>
<evidence type="ECO:0000313" key="12">
    <source>
        <dbReference type="Proteomes" id="UP001166304"/>
    </source>
</evidence>
<dbReference type="GO" id="GO:0005986">
    <property type="term" value="P:sucrose biosynthetic process"/>
    <property type="evidence" value="ECO:0007669"/>
    <property type="project" value="TreeGrafter"/>
</dbReference>
<name>A0AA41G4B7_9EURY</name>
<evidence type="ECO:0000259" key="9">
    <source>
        <dbReference type="Pfam" id="PF00316"/>
    </source>
</evidence>
<dbReference type="EMBL" id="JAHQXE010000005">
    <property type="protein sequence ID" value="MBV0903394.1"/>
    <property type="molecule type" value="Genomic_DNA"/>
</dbReference>
<comment type="subcellular location">
    <subcellularLocation>
        <location evidence="7">Cytoplasm</location>
    </subcellularLocation>
</comment>
<feature type="binding site" evidence="7">
    <location>
        <position position="86"/>
    </location>
    <ligand>
        <name>Mg(2+)</name>
        <dbReference type="ChEBI" id="CHEBI:18420"/>
        <label>2</label>
    </ligand>
</feature>
<protein>
    <recommendedName>
        <fullName evidence="7">Fructose-1,6-bisphosphatase class 1</fullName>
        <shortName evidence="7">FBPase class 1</shortName>
        <ecNumber evidence="7">3.1.3.11</ecNumber>
    </recommendedName>
    <alternativeName>
        <fullName evidence="7">D-fructose-1,6-bisphosphate 1-phosphohydrolase class 1</fullName>
    </alternativeName>
</protein>
<sequence length="281" mass="29686">MNTLDEIERAVKDTAHYVSGNLANHADRSAGENPSGEAQVGGDVWADDLFFDAVAHIDGVGAYASEERADVVDCGEGYSVAIDPLDGSANLASNNSVGTIIGVYDAPLPASGRSMVASIMVLYGPYTTLTVARSDRDVVQEYLLRDGHSERWGQFSLPDEPTVVGLAGKTGERSDAVNAAAERFERDLKLRYGGATVADLAQVLEYGGLFGYPATTTYPGGKLRIHFEAAPLAYLVEAAGGASSDGEQSLLDVDPEGIHDRTPTFLGNEELVDELEAALAE</sequence>
<dbReference type="Gene3D" id="3.40.190.80">
    <property type="match status" value="1"/>
</dbReference>
<keyword evidence="4 7" id="KW-0378">Hydrolase</keyword>
<dbReference type="Pfam" id="PF18913">
    <property type="entry name" value="FBPase_C"/>
    <property type="match status" value="1"/>
</dbReference>
<dbReference type="GO" id="GO:0006094">
    <property type="term" value="P:gluconeogenesis"/>
    <property type="evidence" value="ECO:0007669"/>
    <property type="project" value="UniProtKB-UniRule"/>
</dbReference>
<comment type="catalytic activity">
    <reaction evidence="1 7">
        <text>beta-D-fructose 1,6-bisphosphate + H2O = beta-D-fructose 6-phosphate + phosphate</text>
        <dbReference type="Rhea" id="RHEA:11064"/>
        <dbReference type="ChEBI" id="CHEBI:15377"/>
        <dbReference type="ChEBI" id="CHEBI:32966"/>
        <dbReference type="ChEBI" id="CHEBI:43474"/>
        <dbReference type="ChEBI" id="CHEBI:57634"/>
        <dbReference type="EC" id="3.1.3.11"/>
    </reaction>
</comment>
<dbReference type="GO" id="GO:0030388">
    <property type="term" value="P:fructose 1,6-bisphosphate metabolic process"/>
    <property type="evidence" value="ECO:0007669"/>
    <property type="project" value="TreeGrafter"/>
</dbReference>
<keyword evidence="3 7" id="KW-0963">Cytoplasm</keyword>
<feature type="binding site" evidence="7">
    <location>
        <position position="83"/>
    </location>
    <ligand>
        <name>Mg(2+)</name>
        <dbReference type="ChEBI" id="CHEBI:18420"/>
        <label>2</label>
    </ligand>
</feature>
<evidence type="ECO:0000256" key="2">
    <source>
        <dbReference type="ARBA" id="ARBA00010941"/>
    </source>
</evidence>
<accession>A0AA41G4B7</accession>
<dbReference type="PRINTS" id="PR00115">
    <property type="entry name" value="F16BPHPHTASE"/>
</dbReference>
<evidence type="ECO:0000256" key="4">
    <source>
        <dbReference type="ARBA" id="ARBA00022801"/>
    </source>
</evidence>
<dbReference type="PANTHER" id="PTHR11556">
    <property type="entry name" value="FRUCTOSE-1,6-BISPHOSPHATASE-RELATED"/>
    <property type="match status" value="1"/>
</dbReference>
<evidence type="ECO:0000256" key="8">
    <source>
        <dbReference type="RuleBase" id="RU000508"/>
    </source>
</evidence>
<keyword evidence="5 7" id="KW-0119">Carbohydrate metabolism</keyword>
<feature type="binding site" evidence="7">
    <location>
        <position position="192"/>
    </location>
    <ligand>
        <name>substrate</name>
    </ligand>
</feature>
<comment type="subunit">
    <text evidence="7">Homotetramer.</text>
</comment>
<reference evidence="11" key="1">
    <citation type="submission" date="2021-06" db="EMBL/GenBank/DDBJ databases">
        <title>New haloarchaea isolates fom saline soil.</title>
        <authorList>
            <person name="Duran-Viseras A."/>
            <person name="Sanchez-Porro C.S."/>
            <person name="Ventosa A."/>
        </authorList>
    </citation>
    <scope>NUCLEOTIDE SEQUENCE</scope>
    <source>
        <strain evidence="11">JCM 18369</strain>
    </source>
</reference>
<dbReference type="PIRSF" id="PIRSF000904">
    <property type="entry name" value="FBPtase_SBPase"/>
    <property type="match status" value="1"/>
</dbReference>
<comment type="caution">
    <text evidence="7">Lacks conserved residue(s) required for the propagation of feature annotation.</text>
</comment>
<feature type="domain" description="Fructose-1-6-bisphosphatase class 1 C-terminal" evidence="10">
    <location>
        <begin position="183"/>
        <end position="279"/>
    </location>
</feature>
<evidence type="ECO:0000259" key="10">
    <source>
        <dbReference type="Pfam" id="PF18913"/>
    </source>
</evidence>
<dbReference type="GO" id="GO:0005737">
    <property type="term" value="C:cytoplasm"/>
    <property type="evidence" value="ECO:0007669"/>
    <property type="project" value="UniProtKB-SubCell"/>
</dbReference>
<comment type="cofactor">
    <cofactor evidence="7">
        <name>Mg(2+)</name>
        <dbReference type="ChEBI" id="CHEBI:18420"/>
    </cofactor>
    <text evidence="7">Binds 2 magnesium ions per subunit.</text>
</comment>
<gene>
    <name evidence="7" type="primary">fbp</name>
    <name evidence="11" type="ORF">KTS37_16530</name>
</gene>
<dbReference type="InterPro" id="IPR033391">
    <property type="entry name" value="FBPase_N"/>
</dbReference>
<feature type="binding site" evidence="7">
    <location>
        <position position="222"/>
    </location>
    <ligand>
        <name>substrate</name>
    </ligand>
</feature>